<dbReference type="RefSeq" id="WP_209651768.1">
    <property type="nucleotide sequence ID" value="NZ_JAGJCB010000001.1"/>
</dbReference>
<sequence>MFKDYKSVIITILLFFLFRKKSSCVCESVKDSKDRDTFPNENNYTSDEQNIVYNEYTERAFEQDVDQVKQYYAQL</sequence>
<keyword evidence="2" id="KW-1185">Reference proteome</keyword>
<organism evidence="1 2">
    <name type="scientific">Mariniflexile gromovii</name>
    <dbReference type="NCBI Taxonomy" id="362523"/>
    <lineage>
        <taxon>Bacteria</taxon>
        <taxon>Pseudomonadati</taxon>
        <taxon>Bacteroidota</taxon>
        <taxon>Flavobacteriia</taxon>
        <taxon>Flavobacteriales</taxon>
        <taxon>Flavobacteriaceae</taxon>
        <taxon>Mariniflexile</taxon>
    </lineage>
</organism>
<comment type="caution">
    <text evidence="1">The sequence shown here is derived from an EMBL/GenBank/DDBJ whole genome shotgun (WGS) entry which is preliminary data.</text>
</comment>
<gene>
    <name evidence="1" type="ORF">J8H85_01000</name>
</gene>
<proteinExistence type="predicted"/>
<name>A0ABS4BP87_9FLAO</name>
<protein>
    <submittedName>
        <fullName evidence="1">Uncharacterized protein</fullName>
    </submittedName>
</protein>
<dbReference type="Proteomes" id="UP000670776">
    <property type="component" value="Unassembled WGS sequence"/>
</dbReference>
<accession>A0ABS4BP87</accession>
<evidence type="ECO:0000313" key="2">
    <source>
        <dbReference type="Proteomes" id="UP000670776"/>
    </source>
</evidence>
<dbReference type="EMBL" id="JAGJCB010000001">
    <property type="protein sequence ID" value="MBP0902390.1"/>
    <property type="molecule type" value="Genomic_DNA"/>
</dbReference>
<evidence type="ECO:0000313" key="1">
    <source>
        <dbReference type="EMBL" id="MBP0902390.1"/>
    </source>
</evidence>
<reference evidence="1 2" key="1">
    <citation type="submission" date="2021-04" db="EMBL/GenBank/DDBJ databases">
        <title>Mariniflexile gromovii gen. nov., sp. nov., a gliding bacterium isolated from the sea urchin Strongylocentrotus intermedius.</title>
        <authorList>
            <person name="Ko S."/>
            <person name="Le V."/>
            <person name="Ahn C.-Y."/>
            <person name="Oh H.-M."/>
        </authorList>
    </citation>
    <scope>NUCLEOTIDE SEQUENCE [LARGE SCALE GENOMIC DNA]</scope>
    <source>
        <strain evidence="1 2">KCTC 12570</strain>
    </source>
</reference>